<feature type="compositionally biased region" description="Basic and acidic residues" evidence="1">
    <location>
        <begin position="10"/>
        <end position="24"/>
    </location>
</feature>
<name>A0A2X3FN21_KLEPN</name>
<keyword evidence="2" id="KW-0472">Membrane</keyword>
<dbReference type="EMBL" id="UAWQ01000019">
    <property type="protein sequence ID" value="SQC48327.1"/>
    <property type="molecule type" value="Genomic_DNA"/>
</dbReference>
<keyword evidence="2" id="KW-0812">Transmembrane</keyword>
<feature type="region of interest" description="Disordered" evidence="1">
    <location>
        <begin position="1"/>
        <end position="24"/>
    </location>
</feature>
<accession>A0A2X3FN21</accession>
<dbReference type="Proteomes" id="UP000251721">
    <property type="component" value="Unassembled WGS sequence"/>
</dbReference>
<evidence type="ECO:0000313" key="4">
    <source>
        <dbReference type="Proteomes" id="UP000251721"/>
    </source>
</evidence>
<reference evidence="3 4" key="1">
    <citation type="submission" date="2018-06" db="EMBL/GenBank/DDBJ databases">
        <authorList>
            <consortium name="Pathogen Informatics"/>
            <person name="Doyle S."/>
        </authorList>
    </citation>
    <scope>NUCLEOTIDE SEQUENCE [LARGE SCALE GENOMIC DNA]</scope>
    <source>
        <strain evidence="3 4">NCTC13465</strain>
    </source>
</reference>
<evidence type="ECO:0000256" key="1">
    <source>
        <dbReference type="SAM" id="MobiDB-lite"/>
    </source>
</evidence>
<keyword evidence="2" id="KW-1133">Transmembrane helix</keyword>
<protein>
    <submittedName>
        <fullName evidence="3">Uncharacterized protein</fullName>
    </submittedName>
</protein>
<sequence>MPSSVPTPDAHQHADHFAAQHREEDLQKALNQRGAVHTHDAADNDAADIEIEDVSGFIEFGRGFNNHVRQQTIVDQRGRNKGGADRRRTEFPQHREAFTKLAAGEAKESPGWPTITTISLGSLPPRQSRAISPPASRNSGSGTIPTFQLSIICHQRCLSVVFGVSIGSRVAENALSVVLINSALSLLFIFSVKGQRRR</sequence>
<gene>
    <name evidence="3" type="ORF">NCTC13465_04522</name>
</gene>
<evidence type="ECO:0000313" key="3">
    <source>
        <dbReference type="EMBL" id="SQC48327.1"/>
    </source>
</evidence>
<feature type="region of interest" description="Disordered" evidence="1">
    <location>
        <begin position="118"/>
        <end position="139"/>
    </location>
</feature>
<evidence type="ECO:0000256" key="2">
    <source>
        <dbReference type="SAM" id="Phobius"/>
    </source>
</evidence>
<proteinExistence type="predicted"/>
<organism evidence="3 4">
    <name type="scientific">Klebsiella pneumoniae</name>
    <dbReference type="NCBI Taxonomy" id="573"/>
    <lineage>
        <taxon>Bacteria</taxon>
        <taxon>Pseudomonadati</taxon>
        <taxon>Pseudomonadota</taxon>
        <taxon>Gammaproteobacteria</taxon>
        <taxon>Enterobacterales</taxon>
        <taxon>Enterobacteriaceae</taxon>
        <taxon>Klebsiella/Raoultella group</taxon>
        <taxon>Klebsiella</taxon>
        <taxon>Klebsiella pneumoniae complex</taxon>
    </lineage>
</organism>
<feature type="transmembrane region" description="Helical" evidence="2">
    <location>
        <begin position="174"/>
        <end position="192"/>
    </location>
</feature>
<dbReference type="AlphaFoldDB" id="A0A2X3FN21"/>